<dbReference type="CDD" id="cd00570">
    <property type="entry name" value="GST_N_family"/>
    <property type="match status" value="1"/>
</dbReference>
<name>A0AAD1XTH7_EUPCR</name>
<evidence type="ECO:0000256" key="1">
    <source>
        <dbReference type="ARBA" id="ARBA00007409"/>
    </source>
</evidence>
<dbReference type="AlphaFoldDB" id="A0AAD1XTH7"/>
<feature type="domain" description="GST N-terminal" evidence="3">
    <location>
        <begin position="3"/>
        <end position="84"/>
    </location>
</feature>
<dbReference type="Pfam" id="PF14497">
    <property type="entry name" value="GST_C_3"/>
    <property type="match status" value="1"/>
</dbReference>
<dbReference type="Proteomes" id="UP001295684">
    <property type="component" value="Unassembled WGS sequence"/>
</dbReference>
<feature type="coiled-coil region" evidence="2">
    <location>
        <begin position="133"/>
        <end position="160"/>
    </location>
</feature>
<dbReference type="SFLD" id="SFLDS00019">
    <property type="entry name" value="Glutathione_Transferase_(cytos"/>
    <property type="match status" value="1"/>
</dbReference>
<accession>A0AAD1XTH7</accession>
<feature type="domain" description="GST C-terminal" evidence="4">
    <location>
        <begin position="91"/>
        <end position="223"/>
    </location>
</feature>
<dbReference type="Gene3D" id="3.40.30.10">
    <property type="entry name" value="Glutaredoxin"/>
    <property type="match status" value="1"/>
</dbReference>
<dbReference type="PANTHER" id="PTHR44051:SF8">
    <property type="entry name" value="GLUTATHIONE S-TRANSFERASE GSTA"/>
    <property type="match status" value="1"/>
</dbReference>
<reference evidence="5" key="1">
    <citation type="submission" date="2023-07" db="EMBL/GenBank/DDBJ databases">
        <authorList>
            <consortium name="AG Swart"/>
            <person name="Singh M."/>
            <person name="Singh A."/>
            <person name="Seah K."/>
            <person name="Emmerich C."/>
        </authorList>
    </citation>
    <scope>NUCLEOTIDE SEQUENCE</scope>
    <source>
        <strain evidence="5">DP1</strain>
    </source>
</reference>
<dbReference type="SFLD" id="SFLDG00358">
    <property type="entry name" value="Main_(cytGST)"/>
    <property type="match status" value="1"/>
</dbReference>
<evidence type="ECO:0000259" key="3">
    <source>
        <dbReference type="PROSITE" id="PS50404"/>
    </source>
</evidence>
<dbReference type="Pfam" id="PF13409">
    <property type="entry name" value="GST_N_2"/>
    <property type="match status" value="1"/>
</dbReference>
<dbReference type="PROSITE" id="PS50405">
    <property type="entry name" value="GST_CTER"/>
    <property type="match status" value="1"/>
</dbReference>
<dbReference type="InterPro" id="IPR004045">
    <property type="entry name" value="Glutathione_S-Trfase_N"/>
</dbReference>
<dbReference type="EMBL" id="CAMPGE010020344">
    <property type="protein sequence ID" value="CAI2378599.1"/>
    <property type="molecule type" value="Genomic_DNA"/>
</dbReference>
<gene>
    <name evidence="5" type="ORF">ECRASSUSDP1_LOCUS19996</name>
</gene>
<comment type="caution">
    <text evidence="5">The sequence shown here is derived from an EMBL/GenBank/DDBJ whole genome shotgun (WGS) entry which is preliminary data.</text>
</comment>
<evidence type="ECO:0000256" key="2">
    <source>
        <dbReference type="SAM" id="Coils"/>
    </source>
</evidence>
<proteinExistence type="inferred from homology"/>
<dbReference type="PROSITE" id="PS50404">
    <property type="entry name" value="GST_NTER"/>
    <property type="match status" value="1"/>
</dbReference>
<keyword evidence="2" id="KW-0175">Coiled coil</keyword>
<dbReference type="SUPFAM" id="SSF52833">
    <property type="entry name" value="Thioredoxin-like"/>
    <property type="match status" value="1"/>
</dbReference>
<dbReference type="InterPro" id="IPR040079">
    <property type="entry name" value="Glutathione_S-Trfase"/>
</dbReference>
<dbReference type="InterPro" id="IPR036249">
    <property type="entry name" value="Thioredoxin-like_sf"/>
</dbReference>
<dbReference type="SUPFAM" id="SSF47616">
    <property type="entry name" value="GST C-terminal domain-like"/>
    <property type="match status" value="1"/>
</dbReference>
<dbReference type="InterPro" id="IPR036282">
    <property type="entry name" value="Glutathione-S-Trfase_C_sf"/>
</dbReference>
<evidence type="ECO:0000313" key="6">
    <source>
        <dbReference type="Proteomes" id="UP001295684"/>
    </source>
</evidence>
<evidence type="ECO:0000313" key="5">
    <source>
        <dbReference type="EMBL" id="CAI2378599.1"/>
    </source>
</evidence>
<comment type="similarity">
    <text evidence="1">Belongs to the GST superfamily.</text>
</comment>
<evidence type="ECO:0000259" key="4">
    <source>
        <dbReference type="PROSITE" id="PS50405"/>
    </source>
</evidence>
<organism evidence="5 6">
    <name type="scientific">Euplotes crassus</name>
    <dbReference type="NCBI Taxonomy" id="5936"/>
    <lineage>
        <taxon>Eukaryota</taxon>
        <taxon>Sar</taxon>
        <taxon>Alveolata</taxon>
        <taxon>Ciliophora</taxon>
        <taxon>Intramacronucleata</taxon>
        <taxon>Spirotrichea</taxon>
        <taxon>Hypotrichia</taxon>
        <taxon>Euplotida</taxon>
        <taxon>Euplotidae</taxon>
        <taxon>Moneuplotes</taxon>
    </lineage>
</organism>
<dbReference type="PANTHER" id="PTHR44051">
    <property type="entry name" value="GLUTATHIONE S-TRANSFERASE-RELATED"/>
    <property type="match status" value="1"/>
</dbReference>
<sequence>MSEDLTVYMHVLSPFATMAVSFINHLGLPFTEHSINIATGEHKREWYLNINPEGKIPAIKHGDVTIGDSLKICKYLVEVNELETPAYPYKDTKACEEIEVKLRYVEDMEAKSKLLIREGYFNPIFFGGVAISQEEFLQKQKDLQDVYQNLEDMLAENETKFFCGDENATLVDFYYFNIMYHAVDKDLISLDDFPLLHKWFQEVSQIESIRAIRARTTRLMRLVHVYGNYIKPVIDCVLCKRR</sequence>
<dbReference type="InterPro" id="IPR004046">
    <property type="entry name" value="GST_C"/>
</dbReference>
<keyword evidence="6" id="KW-1185">Reference proteome</keyword>
<dbReference type="Gene3D" id="1.20.1050.10">
    <property type="match status" value="1"/>
</dbReference>
<dbReference type="InterPro" id="IPR010987">
    <property type="entry name" value="Glutathione-S-Trfase_C-like"/>
</dbReference>
<evidence type="ECO:0008006" key="7">
    <source>
        <dbReference type="Google" id="ProtNLM"/>
    </source>
</evidence>
<protein>
    <recommendedName>
        <fullName evidence="7">Glutathione S-transferase</fullName>
    </recommendedName>
</protein>